<keyword evidence="1" id="KW-1133">Transmembrane helix</keyword>
<feature type="transmembrane region" description="Helical" evidence="1">
    <location>
        <begin position="209"/>
        <end position="225"/>
    </location>
</feature>
<feature type="transmembrane region" description="Helical" evidence="1">
    <location>
        <begin position="108"/>
        <end position="127"/>
    </location>
</feature>
<feature type="transmembrane region" description="Helical" evidence="1">
    <location>
        <begin position="450"/>
        <end position="469"/>
    </location>
</feature>
<evidence type="ECO:0000313" key="3">
    <source>
        <dbReference type="Proteomes" id="UP000311605"/>
    </source>
</evidence>
<sequence length="493" mass="54525">MQRSINDTQAPLLRASSFALAAAYLFFIVSSALFIAADLRVPTYASSAILICAASAYTALSFMEGKINIGATLAAQCALWYILPLSYAWAIAPLWFQDTIDTAIRVNFFVALSTFVIFLASEALGPTHKIHSTGLPDPMVAIVAGLLSTGLIVYLMATGEWGYRIGDFETENRQSIALALTTGTGLAIAPLCAYVIGAIKTRAGRATRQVLALACIALFHVYAWIPMQRRQLAIMLLLILLAYLSARYRHKMSLTVLIRAAVGFIVLVPIIYAMWQVFFQIRVMSYSLSAGETISVSKFFSDSSAYVGDTSADFQDNLLERPFITKSVDTVYHTQLEYLYGEHLYTSFIGALPSALFPWKNMILFYAGGVGEGLWTVKGMIPFDDYSNTIFLDSIVDFGYFGPFIYFAIFVLFLFGLCILTTRLKDQTWSVFFFYMLCVFSVSIEASPTALFVFGRNALIAMGVFYVVCKVFGQRLSRRAGSLPRRNVVRTGG</sequence>
<feature type="transmembrane region" description="Helical" evidence="1">
    <location>
        <begin position="400"/>
        <end position="420"/>
    </location>
</feature>
<feature type="transmembrane region" description="Helical" evidence="1">
    <location>
        <begin position="72"/>
        <end position="96"/>
    </location>
</feature>
<evidence type="ECO:0000313" key="2">
    <source>
        <dbReference type="EMBL" id="TNM65314.1"/>
    </source>
</evidence>
<feature type="transmembrane region" description="Helical" evidence="1">
    <location>
        <begin position="41"/>
        <end position="60"/>
    </location>
</feature>
<feature type="transmembrane region" description="Helical" evidence="1">
    <location>
        <begin position="427"/>
        <end position="444"/>
    </location>
</feature>
<organism evidence="2 3">
    <name type="scientific">Aliirhizobium smilacinae</name>
    <dbReference type="NCBI Taxonomy" id="1395944"/>
    <lineage>
        <taxon>Bacteria</taxon>
        <taxon>Pseudomonadati</taxon>
        <taxon>Pseudomonadota</taxon>
        <taxon>Alphaproteobacteria</taxon>
        <taxon>Hyphomicrobiales</taxon>
        <taxon>Rhizobiaceae</taxon>
        <taxon>Aliirhizobium</taxon>
    </lineage>
</organism>
<proteinExistence type="predicted"/>
<keyword evidence="1" id="KW-0812">Transmembrane</keyword>
<dbReference type="RefSeq" id="WP_139672798.1">
    <property type="nucleotide sequence ID" value="NZ_VDMN01000001.1"/>
</dbReference>
<evidence type="ECO:0000256" key="1">
    <source>
        <dbReference type="SAM" id="Phobius"/>
    </source>
</evidence>
<name>A0A5C4XRU4_9HYPH</name>
<accession>A0A5C4XRU4</accession>
<feature type="transmembrane region" description="Helical" evidence="1">
    <location>
        <begin position="177"/>
        <end position="197"/>
    </location>
</feature>
<gene>
    <name evidence="2" type="ORF">FHP24_03285</name>
</gene>
<keyword evidence="1" id="KW-0472">Membrane</keyword>
<dbReference type="Proteomes" id="UP000311605">
    <property type="component" value="Unassembled WGS sequence"/>
</dbReference>
<protein>
    <submittedName>
        <fullName evidence="2">Uncharacterized protein</fullName>
    </submittedName>
</protein>
<dbReference type="AlphaFoldDB" id="A0A5C4XRU4"/>
<feature type="transmembrane region" description="Helical" evidence="1">
    <location>
        <begin position="256"/>
        <end position="278"/>
    </location>
</feature>
<feature type="transmembrane region" description="Helical" evidence="1">
    <location>
        <begin position="12"/>
        <end position="35"/>
    </location>
</feature>
<reference evidence="2 3" key="1">
    <citation type="submission" date="2019-06" db="EMBL/GenBank/DDBJ databases">
        <title>The draft genome of Rhizobium smilacinae PTYR-5.</title>
        <authorList>
            <person name="Liu L."/>
            <person name="Li L."/>
            <person name="Zhang X."/>
        </authorList>
    </citation>
    <scope>NUCLEOTIDE SEQUENCE [LARGE SCALE GENOMIC DNA]</scope>
    <source>
        <strain evidence="2 3">PTYR-5</strain>
    </source>
</reference>
<keyword evidence="3" id="KW-1185">Reference proteome</keyword>
<feature type="transmembrane region" description="Helical" evidence="1">
    <location>
        <begin position="139"/>
        <end position="157"/>
    </location>
</feature>
<feature type="transmembrane region" description="Helical" evidence="1">
    <location>
        <begin position="231"/>
        <end position="249"/>
    </location>
</feature>
<dbReference type="EMBL" id="VDMN01000001">
    <property type="protein sequence ID" value="TNM65314.1"/>
    <property type="molecule type" value="Genomic_DNA"/>
</dbReference>
<comment type="caution">
    <text evidence="2">The sequence shown here is derived from an EMBL/GenBank/DDBJ whole genome shotgun (WGS) entry which is preliminary data.</text>
</comment>